<dbReference type="Proteomes" id="UP001597417">
    <property type="component" value="Unassembled WGS sequence"/>
</dbReference>
<dbReference type="RefSeq" id="WP_378271798.1">
    <property type="nucleotide sequence ID" value="NZ_JBHUKR010000029.1"/>
</dbReference>
<reference evidence="2" key="1">
    <citation type="journal article" date="2019" name="Int. J. Syst. Evol. Microbiol.">
        <title>The Global Catalogue of Microorganisms (GCM) 10K type strain sequencing project: providing services to taxonomists for standard genome sequencing and annotation.</title>
        <authorList>
            <consortium name="The Broad Institute Genomics Platform"/>
            <consortium name="The Broad Institute Genome Sequencing Center for Infectious Disease"/>
            <person name="Wu L."/>
            <person name="Ma J."/>
        </authorList>
    </citation>
    <scope>NUCLEOTIDE SEQUENCE [LARGE SCALE GENOMIC DNA]</scope>
    <source>
        <strain evidence="2">CGMCC 4.7645</strain>
    </source>
</reference>
<proteinExistence type="predicted"/>
<dbReference type="EMBL" id="JBHUKR010000029">
    <property type="protein sequence ID" value="MFD2422627.1"/>
    <property type="molecule type" value="Genomic_DNA"/>
</dbReference>
<evidence type="ECO:0000313" key="1">
    <source>
        <dbReference type="EMBL" id="MFD2422627.1"/>
    </source>
</evidence>
<gene>
    <name evidence="1" type="ORF">ACFSXZ_40515</name>
</gene>
<evidence type="ECO:0000313" key="2">
    <source>
        <dbReference type="Proteomes" id="UP001597417"/>
    </source>
</evidence>
<accession>A0ABW5GA88</accession>
<comment type="caution">
    <text evidence="1">The sequence shown here is derived from an EMBL/GenBank/DDBJ whole genome shotgun (WGS) entry which is preliminary data.</text>
</comment>
<name>A0ABW5GA88_9PSEU</name>
<organism evidence="1 2">
    <name type="scientific">Amycolatopsis pigmentata</name>
    <dbReference type="NCBI Taxonomy" id="450801"/>
    <lineage>
        <taxon>Bacteria</taxon>
        <taxon>Bacillati</taxon>
        <taxon>Actinomycetota</taxon>
        <taxon>Actinomycetes</taxon>
        <taxon>Pseudonocardiales</taxon>
        <taxon>Pseudonocardiaceae</taxon>
        <taxon>Amycolatopsis</taxon>
    </lineage>
</organism>
<sequence length="66" mass="7409">MSDSARCPHCECPLPDPAQTVAVEIDRIRRLAESQDSHRVQELTAQVRELQQTVARLRAHAAAGYR</sequence>
<protein>
    <submittedName>
        <fullName evidence="1">Uncharacterized protein</fullName>
    </submittedName>
</protein>
<keyword evidence="2" id="KW-1185">Reference proteome</keyword>